<protein>
    <submittedName>
        <fullName evidence="5">DNA-binding GntR family transcriptional regulator</fullName>
    </submittedName>
</protein>
<organism evidence="5 6">
    <name type="scientific">Amaricoccus macauensis</name>
    <dbReference type="NCBI Taxonomy" id="57001"/>
    <lineage>
        <taxon>Bacteria</taxon>
        <taxon>Pseudomonadati</taxon>
        <taxon>Pseudomonadota</taxon>
        <taxon>Alphaproteobacteria</taxon>
        <taxon>Rhodobacterales</taxon>
        <taxon>Paracoccaceae</taxon>
        <taxon>Amaricoccus</taxon>
    </lineage>
</organism>
<dbReference type="PANTHER" id="PTHR43537:SF49">
    <property type="entry name" value="TRANSCRIPTIONAL REGULATORY PROTEIN"/>
    <property type="match status" value="1"/>
</dbReference>
<dbReference type="InterPro" id="IPR000524">
    <property type="entry name" value="Tscrpt_reg_HTH_GntR"/>
</dbReference>
<dbReference type="SUPFAM" id="SSF48008">
    <property type="entry name" value="GntR ligand-binding domain-like"/>
    <property type="match status" value="1"/>
</dbReference>
<dbReference type="InterPro" id="IPR036388">
    <property type="entry name" value="WH-like_DNA-bd_sf"/>
</dbReference>
<keyword evidence="1" id="KW-0805">Transcription regulation</keyword>
<dbReference type="SUPFAM" id="SSF46785">
    <property type="entry name" value="Winged helix' DNA-binding domain"/>
    <property type="match status" value="1"/>
</dbReference>
<dbReference type="AlphaFoldDB" id="A0A840SEF2"/>
<comment type="caution">
    <text evidence="5">The sequence shown here is derived from an EMBL/GenBank/DDBJ whole genome shotgun (WGS) entry which is preliminary data.</text>
</comment>
<gene>
    <name evidence="5" type="ORF">HNP73_001190</name>
</gene>
<dbReference type="PANTHER" id="PTHR43537">
    <property type="entry name" value="TRANSCRIPTIONAL REGULATOR, GNTR FAMILY"/>
    <property type="match status" value="1"/>
</dbReference>
<dbReference type="InterPro" id="IPR008920">
    <property type="entry name" value="TF_FadR/GntR_C"/>
</dbReference>
<feature type="domain" description="HTH gntR-type" evidence="4">
    <location>
        <begin position="1"/>
        <end position="68"/>
    </location>
</feature>
<dbReference type="GO" id="GO:0003677">
    <property type="term" value="F:DNA binding"/>
    <property type="evidence" value="ECO:0007669"/>
    <property type="project" value="UniProtKB-KW"/>
</dbReference>
<evidence type="ECO:0000256" key="3">
    <source>
        <dbReference type="ARBA" id="ARBA00023163"/>
    </source>
</evidence>
<dbReference type="InterPro" id="IPR036390">
    <property type="entry name" value="WH_DNA-bd_sf"/>
</dbReference>
<dbReference type="Pfam" id="PF07729">
    <property type="entry name" value="FCD"/>
    <property type="match status" value="1"/>
</dbReference>
<dbReference type="Gene3D" id="1.20.120.530">
    <property type="entry name" value="GntR ligand-binding domain-like"/>
    <property type="match status" value="1"/>
</dbReference>
<dbReference type="Gene3D" id="1.10.10.10">
    <property type="entry name" value="Winged helix-like DNA-binding domain superfamily/Winged helix DNA-binding domain"/>
    <property type="match status" value="1"/>
</dbReference>
<dbReference type="EMBL" id="JACHFM010000001">
    <property type="protein sequence ID" value="MBB5221269.1"/>
    <property type="molecule type" value="Genomic_DNA"/>
</dbReference>
<evidence type="ECO:0000313" key="6">
    <source>
        <dbReference type="Proteomes" id="UP000549457"/>
    </source>
</evidence>
<evidence type="ECO:0000259" key="4">
    <source>
        <dbReference type="PROSITE" id="PS50949"/>
    </source>
</evidence>
<accession>A0A840SEF2</accession>
<evidence type="ECO:0000256" key="1">
    <source>
        <dbReference type="ARBA" id="ARBA00023015"/>
    </source>
</evidence>
<evidence type="ECO:0000313" key="5">
    <source>
        <dbReference type="EMBL" id="MBB5221269.1"/>
    </source>
</evidence>
<keyword evidence="3" id="KW-0804">Transcription</keyword>
<reference evidence="5 6" key="1">
    <citation type="submission" date="2020-08" db="EMBL/GenBank/DDBJ databases">
        <title>Genomic Encyclopedia of Type Strains, Phase IV (KMG-IV): sequencing the most valuable type-strain genomes for metagenomic binning, comparative biology and taxonomic classification.</title>
        <authorList>
            <person name="Goeker M."/>
        </authorList>
    </citation>
    <scope>NUCLEOTIDE SEQUENCE [LARGE SCALE GENOMIC DNA]</scope>
    <source>
        <strain evidence="5 6">DSM 101730</strain>
    </source>
</reference>
<proteinExistence type="predicted"/>
<keyword evidence="2 5" id="KW-0238">DNA-binding</keyword>
<dbReference type="Pfam" id="PF00392">
    <property type="entry name" value="GntR"/>
    <property type="match status" value="1"/>
</dbReference>
<keyword evidence="6" id="KW-1185">Reference proteome</keyword>
<dbReference type="GO" id="GO:0003700">
    <property type="term" value="F:DNA-binding transcription factor activity"/>
    <property type="evidence" value="ECO:0007669"/>
    <property type="project" value="InterPro"/>
</dbReference>
<dbReference type="InterPro" id="IPR011711">
    <property type="entry name" value="GntR_C"/>
</dbReference>
<sequence length="218" mass="24425">MTRNADIESRIRDDILRGRIGFGDRLRIDDFATRYGVSHMPVREALRVLAGEGLIVTERNRGAHLRPVNREFVEDLFDIRSAIEMMLARRAAERRSPEQLRQLVEIEQEIEALVEREDFAAIPTVNRDFHQVINQAARHPGALSVVDGQGLLVAALWNKVGNPPARFQSVIDDHRHLIIAIERRDGAGAAALMGAHIEKSRQDLLARMAMLDAESGSG</sequence>
<name>A0A840SEF2_9RHOB</name>
<dbReference type="RefSeq" id="WP_184147657.1">
    <property type="nucleotide sequence ID" value="NZ_JACHFM010000001.1"/>
</dbReference>
<dbReference type="PROSITE" id="PS50949">
    <property type="entry name" value="HTH_GNTR"/>
    <property type="match status" value="1"/>
</dbReference>
<dbReference type="Proteomes" id="UP000549457">
    <property type="component" value="Unassembled WGS sequence"/>
</dbReference>
<evidence type="ECO:0000256" key="2">
    <source>
        <dbReference type="ARBA" id="ARBA00023125"/>
    </source>
</evidence>
<dbReference type="CDD" id="cd07377">
    <property type="entry name" value="WHTH_GntR"/>
    <property type="match status" value="1"/>
</dbReference>
<dbReference type="SMART" id="SM00345">
    <property type="entry name" value="HTH_GNTR"/>
    <property type="match status" value="1"/>
</dbReference>
<dbReference type="SMART" id="SM00895">
    <property type="entry name" value="FCD"/>
    <property type="match status" value="1"/>
</dbReference>